<dbReference type="Pfam" id="PF26549">
    <property type="entry name" value="Tricorn_N"/>
    <property type="match status" value="1"/>
</dbReference>
<dbReference type="EMBL" id="CP063458">
    <property type="protein sequence ID" value="QOV89072.1"/>
    <property type="molecule type" value="Genomic_DNA"/>
</dbReference>
<proteinExistence type="inferred from homology"/>
<protein>
    <recommendedName>
        <fullName evidence="7">Tricorn protease homolog</fullName>
        <ecNumber evidence="7">3.4.21.-</ecNumber>
    </recommendedName>
</protein>
<evidence type="ECO:0000259" key="12">
    <source>
        <dbReference type="PROSITE" id="PS50106"/>
    </source>
</evidence>
<sequence length="1156" mass="125621">MKRFALRLACLTGLVGLPWTAFAAADDVKPLPSFSEPAISPDGQEIAFVHAGDIWIVPAQGGTAHLLISDPANESRPLYSPDGKQLAFVSSRSGNGDIYLLTFATGDLTRLTSDDGADQLDAWSADGKYIYFSSTVADLGASNADIYRVAATGGTPMPVSDERYTNEFNAAPSPDGKSLAMSAGASSRDWWRNGHSNWNEAHVWVRRERGKGVAYEEITQPGAREIWPMWGDGGKTLYCVSDRDAQPQNIIAYDMTPPQQAKPAEGVKANAADGAKAKPPAKVVRTSRPLTTFKDGRVLWPSISKDGKTIVFERDFGIWRVPTTGGTPWELKINLRGAANAPVVESLNYTGGFRDLAVSPDGKKLAFSVHGEIFAVSARDGGRATRVTTTPAAEGHIDWSPDSQKLVYVSDRGGKDSGVQNIYMYDFGTQTEIPLTTAKAIDSTPRFSPGGTALVFRRNGTELRMLELGSKTERTLVSGLASVLPPFDNAASPYVFSPRGKWLAYIDSGRRGFDNVFVVATQEKDAKPTQVTFFANTGSNSVSWSGDGRSLLFGTGMRTEDYQLARVDLIPRAPNFSEDQFRGLFKDEMKTQRPGMPQPTPPQPAQPDRRTPEKAPITETPGDAPPESPATRPSTQPAKVEPATRPATRPALPSIDPRLFPTLERFDLADIRHRISLLQIGLDVDFQTVSPDGKWCAFVGSTDGKQNIYAYPLDSTSGSSVRQLTSTTGGKGWVRFSPNSGEIYYLENGQIRAVSMDTRTVREIAVQASMEVDFAQEKMQVARQAWQFLNLNFYDPKMHGVDWNAVWKKIEPRIAGAKTPDDMRRILSLMIGDLNASHTGVSGGRFGNTNVGRLGVRFDRPAYEKDGVLKVTQVLHDGPAQQAGIKIGDTILSVDGDPIDGGVDLYRLLDRKIGRRVVLSVKSAGQQDERDVPVRPVDVSTEKTLLYRAWSEANRLQVAKASNGRLGYVHIADMSANALTRLNADLDAEAATREGVVVDIRANTGGFVSPYVLDVLSRRGYLTISRRGATDAPGRIYVGQRALDLPTVLVTNRQSISDAENFTEGYRALKLGKVVGEPTAGGVIFTSEATLMDGTSVRIPFSKVTTREGKSLEGEGRPVDVKVRRNLGEGSAGKDSQLDVAVNSLLQQIEKEKAAK</sequence>
<dbReference type="SUPFAM" id="SSF82171">
    <property type="entry name" value="DPP6 N-terminal domain-like"/>
    <property type="match status" value="1"/>
</dbReference>
<dbReference type="Gene3D" id="2.120.10.60">
    <property type="entry name" value="Tricorn protease N-terminal domain"/>
    <property type="match status" value="1"/>
</dbReference>
<dbReference type="AlphaFoldDB" id="A0A7M2WV25"/>
<dbReference type="GO" id="GO:0008236">
    <property type="term" value="F:serine-type peptidase activity"/>
    <property type="evidence" value="ECO:0007669"/>
    <property type="project" value="UniProtKB-UniRule"/>
</dbReference>
<name>A0A7M2WV25_9BACT</name>
<dbReference type="PANTHER" id="PTHR43253:SF1">
    <property type="entry name" value="TRICORN PROTEASE HOMOLOG 2-RELATED"/>
    <property type="match status" value="1"/>
</dbReference>
<dbReference type="PANTHER" id="PTHR43253">
    <property type="entry name" value="TRICORN PROTEASE HOMOLOG 2-RELATED"/>
    <property type="match status" value="1"/>
</dbReference>
<feature type="active site" description="Charge relay system" evidence="8">
    <location>
        <position position="1113"/>
    </location>
</feature>
<feature type="signal peptide" evidence="11">
    <location>
        <begin position="1"/>
        <end position="23"/>
    </location>
</feature>
<evidence type="ECO:0000256" key="6">
    <source>
        <dbReference type="ARBA" id="ARBA00022825"/>
    </source>
</evidence>
<dbReference type="Proteomes" id="UP000593765">
    <property type="component" value="Chromosome"/>
</dbReference>
<dbReference type="InterPro" id="IPR011659">
    <property type="entry name" value="WD40"/>
</dbReference>
<dbReference type="Gene3D" id="2.120.10.30">
    <property type="entry name" value="TolB, C-terminal domain"/>
    <property type="match status" value="3"/>
</dbReference>
<dbReference type="GO" id="GO:0006508">
    <property type="term" value="P:proteolysis"/>
    <property type="evidence" value="ECO:0007669"/>
    <property type="project" value="UniProtKB-UniRule"/>
</dbReference>
<dbReference type="SUPFAM" id="SSF75011">
    <property type="entry name" value="3-carboxy-cis,cis-mucoante lactonizing enzyme"/>
    <property type="match status" value="1"/>
</dbReference>
<feature type="active site" description="Charge relay system" evidence="8">
    <location>
        <position position="838"/>
    </location>
</feature>
<dbReference type="InterPro" id="IPR011042">
    <property type="entry name" value="6-blade_b-propeller_TolB-like"/>
</dbReference>
<dbReference type="SUPFAM" id="SSF52096">
    <property type="entry name" value="ClpP/crotonase"/>
    <property type="match status" value="1"/>
</dbReference>
<dbReference type="InterPro" id="IPR028204">
    <property type="entry name" value="Tricorn_C1"/>
</dbReference>
<evidence type="ECO:0000256" key="2">
    <source>
        <dbReference type="ARBA" id="ARBA00008524"/>
    </source>
</evidence>
<evidence type="ECO:0000313" key="14">
    <source>
        <dbReference type="Proteomes" id="UP000593765"/>
    </source>
</evidence>
<dbReference type="SUPFAM" id="SSF50156">
    <property type="entry name" value="PDZ domain-like"/>
    <property type="match status" value="1"/>
</dbReference>
<dbReference type="Pfam" id="PF03572">
    <property type="entry name" value="Peptidase_S41"/>
    <property type="match status" value="1"/>
</dbReference>
<feature type="compositionally biased region" description="Pro residues" evidence="10">
    <location>
        <begin position="596"/>
        <end position="605"/>
    </location>
</feature>
<evidence type="ECO:0000256" key="9">
    <source>
        <dbReference type="PIRSR" id="PIRSR036421-3"/>
    </source>
</evidence>
<dbReference type="InterPro" id="IPR041489">
    <property type="entry name" value="PDZ_6"/>
</dbReference>
<keyword evidence="4 7" id="KW-0645">Protease</keyword>
<dbReference type="Pfam" id="PF07676">
    <property type="entry name" value="PD40"/>
    <property type="match status" value="1"/>
</dbReference>
<dbReference type="InterPro" id="IPR036034">
    <property type="entry name" value="PDZ_sf"/>
</dbReference>
<comment type="function">
    <text evidence="7">Degrades oligopeptides.</text>
</comment>
<dbReference type="InterPro" id="IPR005151">
    <property type="entry name" value="Tail-specific_protease"/>
</dbReference>
<evidence type="ECO:0000256" key="11">
    <source>
        <dbReference type="SAM" id="SignalP"/>
    </source>
</evidence>
<keyword evidence="3 7" id="KW-0963">Cytoplasm</keyword>
<feature type="site" description="Transition state stabilizer; via amide nitrogen" evidence="9">
    <location>
        <position position="1058"/>
    </location>
</feature>
<feature type="domain" description="PDZ" evidence="12">
    <location>
        <begin position="852"/>
        <end position="901"/>
    </location>
</feature>
<organism evidence="13 14">
    <name type="scientific">Humisphaera borealis</name>
    <dbReference type="NCBI Taxonomy" id="2807512"/>
    <lineage>
        <taxon>Bacteria</taxon>
        <taxon>Pseudomonadati</taxon>
        <taxon>Planctomycetota</taxon>
        <taxon>Phycisphaerae</taxon>
        <taxon>Tepidisphaerales</taxon>
        <taxon>Tepidisphaeraceae</taxon>
        <taxon>Humisphaera</taxon>
    </lineage>
</organism>
<dbReference type="SMART" id="SM00245">
    <property type="entry name" value="TSPc"/>
    <property type="match status" value="1"/>
</dbReference>
<dbReference type="Gene3D" id="3.30.750.44">
    <property type="match status" value="1"/>
</dbReference>
<gene>
    <name evidence="13" type="ORF">IPV69_23090</name>
</gene>
<keyword evidence="14" id="KW-1185">Reference proteome</keyword>
<evidence type="ECO:0000256" key="8">
    <source>
        <dbReference type="PIRSR" id="PIRSR036421-1"/>
    </source>
</evidence>
<evidence type="ECO:0000256" key="1">
    <source>
        <dbReference type="ARBA" id="ARBA00004496"/>
    </source>
</evidence>
<dbReference type="InterPro" id="IPR001478">
    <property type="entry name" value="PDZ"/>
</dbReference>
<comment type="similarity">
    <text evidence="2 7">Belongs to the peptidase S41B family.</text>
</comment>
<evidence type="ECO:0000256" key="7">
    <source>
        <dbReference type="PIRNR" id="PIRNR036421"/>
    </source>
</evidence>
<evidence type="ECO:0000313" key="13">
    <source>
        <dbReference type="EMBL" id="QOV89072.1"/>
    </source>
</evidence>
<evidence type="ECO:0000256" key="10">
    <source>
        <dbReference type="SAM" id="MobiDB-lite"/>
    </source>
</evidence>
<dbReference type="PIRSF" id="PIRSF036421">
    <property type="entry name" value="Tricorn_protease"/>
    <property type="match status" value="1"/>
</dbReference>
<reference evidence="13 14" key="1">
    <citation type="submission" date="2020-10" db="EMBL/GenBank/DDBJ databases">
        <title>Wide distribution of Phycisphaera-like planctomycetes from WD2101 soil group in peatlands and genome analysis of the first cultivated representative.</title>
        <authorList>
            <person name="Dedysh S.N."/>
            <person name="Beletsky A.V."/>
            <person name="Ivanova A."/>
            <person name="Kulichevskaya I.S."/>
            <person name="Suzina N.E."/>
            <person name="Philippov D.A."/>
            <person name="Rakitin A.L."/>
            <person name="Mardanov A.V."/>
            <person name="Ravin N.V."/>
        </authorList>
    </citation>
    <scope>NUCLEOTIDE SEQUENCE [LARGE SCALE GENOMIC DNA]</scope>
    <source>
        <strain evidence="13 14">M1803</strain>
    </source>
</reference>
<dbReference type="KEGG" id="hbs:IPV69_23090"/>
<dbReference type="InterPro" id="IPR029045">
    <property type="entry name" value="ClpP/crotonase-like_dom_sf"/>
</dbReference>
<dbReference type="Gene3D" id="3.90.226.10">
    <property type="entry name" value="2-enoyl-CoA Hydratase, Chain A, domain 1"/>
    <property type="match status" value="1"/>
</dbReference>
<dbReference type="CDD" id="cd07562">
    <property type="entry name" value="Peptidase_S41_TRI"/>
    <property type="match status" value="1"/>
</dbReference>
<evidence type="ECO:0000256" key="4">
    <source>
        <dbReference type="ARBA" id="ARBA00022670"/>
    </source>
</evidence>
<comment type="subcellular location">
    <subcellularLocation>
        <location evidence="1 7">Cytoplasm</location>
    </subcellularLocation>
</comment>
<dbReference type="Gene3D" id="2.30.42.10">
    <property type="match status" value="1"/>
</dbReference>
<evidence type="ECO:0000256" key="3">
    <source>
        <dbReference type="ARBA" id="ARBA00022490"/>
    </source>
</evidence>
<dbReference type="GO" id="GO:0005737">
    <property type="term" value="C:cytoplasm"/>
    <property type="evidence" value="ECO:0007669"/>
    <property type="project" value="UniProtKB-SubCell"/>
</dbReference>
<keyword evidence="11" id="KW-0732">Signal</keyword>
<keyword evidence="6 7" id="KW-0720">Serine protease</keyword>
<dbReference type="EC" id="3.4.21.-" evidence="7"/>
<dbReference type="Pfam" id="PF14684">
    <property type="entry name" value="Tricorn_C1"/>
    <property type="match status" value="1"/>
</dbReference>
<dbReference type="InterPro" id="IPR012393">
    <property type="entry name" value="Tricorn_protease"/>
</dbReference>
<feature type="active site" description="Nucleophile" evidence="8">
    <location>
        <position position="1057"/>
    </location>
</feature>
<dbReference type="RefSeq" id="WP_206292090.1">
    <property type="nucleotide sequence ID" value="NZ_CP063458.1"/>
</dbReference>
<keyword evidence="5 7" id="KW-0378">Hydrolase</keyword>
<dbReference type="Pfam" id="PF17820">
    <property type="entry name" value="PDZ_6"/>
    <property type="match status" value="1"/>
</dbReference>
<dbReference type="SMART" id="SM00228">
    <property type="entry name" value="PDZ"/>
    <property type="match status" value="1"/>
</dbReference>
<feature type="chain" id="PRO_5034866960" description="Tricorn protease homolog" evidence="11">
    <location>
        <begin position="24"/>
        <end position="1156"/>
    </location>
</feature>
<evidence type="ECO:0000256" key="5">
    <source>
        <dbReference type="ARBA" id="ARBA00022801"/>
    </source>
</evidence>
<accession>A0A7M2WV25</accession>
<feature type="region of interest" description="Disordered" evidence="10">
    <location>
        <begin position="590"/>
        <end position="656"/>
    </location>
</feature>
<dbReference type="PROSITE" id="PS50106">
    <property type="entry name" value="PDZ"/>
    <property type="match status" value="1"/>
</dbReference>